<dbReference type="Proteomes" id="UP000567179">
    <property type="component" value="Unassembled WGS sequence"/>
</dbReference>
<gene>
    <name evidence="2" type="ORF">D9619_007093</name>
</gene>
<protein>
    <submittedName>
        <fullName evidence="2">Uncharacterized protein</fullName>
    </submittedName>
</protein>
<evidence type="ECO:0000313" key="3">
    <source>
        <dbReference type="Proteomes" id="UP000567179"/>
    </source>
</evidence>
<evidence type="ECO:0000256" key="1">
    <source>
        <dbReference type="SAM" id="MobiDB-lite"/>
    </source>
</evidence>
<dbReference type="AlphaFoldDB" id="A0A8H5B289"/>
<sequence length="214" mass="24261">MSSTFTSYERQRSPPPYHEIVAQSPAPTRRGTGISVQFEKREVAQMYKISDLFRTKAGYPQESIWYENEIAQLEELYDMLQEKFNSFPNHDRARSMDRAELAKLGIQYGHYLKLKPKEIISPRLAQTDKLGETRRWSADGLSDQLSLLEGLVKSLREAPANQSWISAYFHGVAAMLPPEAHMVLKLERADSVIPLTDTPGSVNCVGHSITVDSY</sequence>
<accession>A0A8H5B289</accession>
<proteinExistence type="predicted"/>
<organism evidence="2 3">
    <name type="scientific">Psilocybe cf. subviscida</name>
    <dbReference type="NCBI Taxonomy" id="2480587"/>
    <lineage>
        <taxon>Eukaryota</taxon>
        <taxon>Fungi</taxon>
        <taxon>Dikarya</taxon>
        <taxon>Basidiomycota</taxon>
        <taxon>Agaricomycotina</taxon>
        <taxon>Agaricomycetes</taxon>
        <taxon>Agaricomycetidae</taxon>
        <taxon>Agaricales</taxon>
        <taxon>Agaricineae</taxon>
        <taxon>Strophariaceae</taxon>
        <taxon>Psilocybe</taxon>
    </lineage>
</organism>
<dbReference type="EMBL" id="JAACJJ010000043">
    <property type="protein sequence ID" value="KAF5315210.1"/>
    <property type="molecule type" value="Genomic_DNA"/>
</dbReference>
<name>A0A8H5B289_9AGAR</name>
<evidence type="ECO:0000313" key="2">
    <source>
        <dbReference type="EMBL" id="KAF5315210.1"/>
    </source>
</evidence>
<comment type="caution">
    <text evidence="2">The sequence shown here is derived from an EMBL/GenBank/DDBJ whole genome shotgun (WGS) entry which is preliminary data.</text>
</comment>
<keyword evidence="3" id="KW-1185">Reference proteome</keyword>
<feature type="region of interest" description="Disordered" evidence="1">
    <location>
        <begin position="1"/>
        <end position="31"/>
    </location>
</feature>
<reference evidence="2 3" key="1">
    <citation type="journal article" date="2020" name="ISME J.">
        <title>Uncovering the hidden diversity of litter-decomposition mechanisms in mushroom-forming fungi.</title>
        <authorList>
            <person name="Floudas D."/>
            <person name="Bentzer J."/>
            <person name="Ahren D."/>
            <person name="Johansson T."/>
            <person name="Persson P."/>
            <person name="Tunlid A."/>
        </authorList>
    </citation>
    <scope>NUCLEOTIDE SEQUENCE [LARGE SCALE GENOMIC DNA]</scope>
    <source>
        <strain evidence="2 3">CBS 101986</strain>
    </source>
</reference>